<evidence type="ECO:0000313" key="2">
    <source>
        <dbReference type="EMBL" id="CAG5090731.1"/>
    </source>
</evidence>
<dbReference type="EMBL" id="OU015568">
    <property type="protein sequence ID" value="CAG5090731.1"/>
    <property type="molecule type" value="Genomic_DNA"/>
</dbReference>
<dbReference type="Proteomes" id="UP001158576">
    <property type="component" value="Chromosome PAR"/>
</dbReference>
<feature type="region of interest" description="Disordered" evidence="1">
    <location>
        <begin position="1"/>
        <end position="21"/>
    </location>
</feature>
<organism evidence="2 3">
    <name type="scientific">Oikopleura dioica</name>
    <name type="common">Tunicate</name>
    <dbReference type="NCBI Taxonomy" id="34765"/>
    <lineage>
        <taxon>Eukaryota</taxon>
        <taxon>Metazoa</taxon>
        <taxon>Chordata</taxon>
        <taxon>Tunicata</taxon>
        <taxon>Appendicularia</taxon>
        <taxon>Copelata</taxon>
        <taxon>Oikopleuridae</taxon>
        <taxon>Oikopleura</taxon>
    </lineage>
</organism>
<feature type="compositionally biased region" description="Polar residues" evidence="1">
    <location>
        <begin position="168"/>
        <end position="178"/>
    </location>
</feature>
<proteinExistence type="predicted"/>
<name>A0ABN7S192_OIKDI</name>
<feature type="compositionally biased region" description="Low complexity" evidence="1">
    <location>
        <begin position="146"/>
        <end position="158"/>
    </location>
</feature>
<gene>
    <name evidence="2" type="ORF">OKIOD_LOCUS4261</name>
</gene>
<sequence length="184" mass="21335">MGDRSTEPPIETKRAIEKEAKEGPIAPIETYYEYLDFVEDSIGKEPRRFIPNENNRLWQAEGDPYLYPAASLNEAITRANLPYSRKMKEKLKHGMEYDRGLIIFNKHHYNYISYNINNDPLLIGVIRELRTTTEMRMQEEKRRALSSAESESNCSNSSSDDDEKNKTRITCPNTPGTEKTTKHE</sequence>
<accession>A0ABN7S192</accession>
<reference evidence="2 3" key="1">
    <citation type="submission" date="2021-04" db="EMBL/GenBank/DDBJ databases">
        <authorList>
            <person name="Bliznina A."/>
        </authorList>
    </citation>
    <scope>NUCLEOTIDE SEQUENCE [LARGE SCALE GENOMIC DNA]</scope>
</reference>
<evidence type="ECO:0000256" key="1">
    <source>
        <dbReference type="SAM" id="MobiDB-lite"/>
    </source>
</evidence>
<protein>
    <submittedName>
        <fullName evidence="2">Oidioi.mRNA.OKI2018_I69.PAR.g12703.t1.cds</fullName>
    </submittedName>
</protein>
<keyword evidence="3" id="KW-1185">Reference proteome</keyword>
<evidence type="ECO:0000313" key="3">
    <source>
        <dbReference type="Proteomes" id="UP001158576"/>
    </source>
</evidence>
<feature type="region of interest" description="Disordered" evidence="1">
    <location>
        <begin position="138"/>
        <end position="184"/>
    </location>
</feature>